<evidence type="ECO:0000256" key="1">
    <source>
        <dbReference type="SAM" id="MobiDB-lite"/>
    </source>
</evidence>
<evidence type="ECO:0000313" key="2">
    <source>
        <dbReference type="EMBL" id="RKF56206.1"/>
    </source>
</evidence>
<name>A0A420HFG8_9PEZI</name>
<feature type="region of interest" description="Disordered" evidence="1">
    <location>
        <begin position="170"/>
        <end position="202"/>
    </location>
</feature>
<comment type="caution">
    <text evidence="2">The sequence shown here is derived from an EMBL/GenBank/DDBJ whole genome shotgun (WGS) entry which is preliminary data.</text>
</comment>
<sequence>MSDQPSSSKTYGQASPVELPSAILKYKKYIDLDKWDDDELDLTDSNATSKTLQTYIVQRLSWYAEIEYTASRLWELFREDFSNWTPEMMNRCKVDILYFLRDSLTKNGVFVPRDNRRLAIRLLEVINEEQEHEWTQEEIEIQKSRGGGFSSKYNAVPSMIVQNTGFSISKVQRSRKPKTATTTLRSTKSNDSKSMHQPSTNPEKWERLLWNSITDKYLSLSRDTI</sequence>
<protein>
    <submittedName>
        <fullName evidence="2">Putative powdery mildew-specific protein</fullName>
    </submittedName>
</protein>
<reference evidence="2 3" key="1">
    <citation type="journal article" date="2018" name="BMC Genomics">
        <title>Comparative genome analyses reveal sequence features reflecting distinct modes of host-adaptation between dicot and monocot powdery mildew.</title>
        <authorList>
            <person name="Wu Y."/>
            <person name="Ma X."/>
            <person name="Pan Z."/>
            <person name="Kale S.D."/>
            <person name="Song Y."/>
            <person name="King H."/>
            <person name="Zhang Q."/>
            <person name="Presley C."/>
            <person name="Deng X."/>
            <person name="Wei C.I."/>
            <person name="Xiao S."/>
        </authorList>
    </citation>
    <scope>NUCLEOTIDE SEQUENCE [LARGE SCALE GENOMIC DNA]</scope>
    <source>
        <strain evidence="2">UMSG3</strain>
    </source>
</reference>
<accession>A0A420HFG8</accession>
<keyword evidence="3" id="KW-1185">Reference proteome</keyword>
<organism evidence="2 3">
    <name type="scientific">Golovinomyces cichoracearum</name>
    <dbReference type="NCBI Taxonomy" id="62708"/>
    <lineage>
        <taxon>Eukaryota</taxon>
        <taxon>Fungi</taxon>
        <taxon>Dikarya</taxon>
        <taxon>Ascomycota</taxon>
        <taxon>Pezizomycotina</taxon>
        <taxon>Leotiomycetes</taxon>
        <taxon>Erysiphales</taxon>
        <taxon>Erysiphaceae</taxon>
        <taxon>Golovinomyces</taxon>
    </lineage>
</organism>
<gene>
    <name evidence="2" type="ORF">GcM3_197024</name>
</gene>
<proteinExistence type="predicted"/>
<dbReference type="EMBL" id="MCBQ01019727">
    <property type="protein sequence ID" value="RKF56206.1"/>
    <property type="molecule type" value="Genomic_DNA"/>
</dbReference>
<dbReference type="AlphaFoldDB" id="A0A420HFG8"/>
<dbReference type="Proteomes" id="UP000283383">
    <property type="component" value="Unassembled WGS sequence"/>
</dbReference>
<evidence type="ECO:0000313" key="3">
    <source>
        <dbReference type="Proteomes" id="UP000283383"/>
    </source>
</evidence>